<dbReference type="Proteomes" id="UP001208567">
    <property type="component" value="Unassembled WGS sequence"/>
</dbReference>
<dbReference type="InterPro" id="IPR050624">
    <property type="entry name" value="HTH-type_Tx_Regulator"/>
</dbReference>
<feature type="domain" description="HTH tetR-type" evidence="3">
    <location>
        <begin position="5"/>
        <end position="65"/>
    </location>
</feature>
<evidence type="ECO:0000256" key="2">
    <source>
        <dbReference type="PROSITE-ProRule" id="PRU00335"/>
    </source>
</evidence>
<comment type="caution">
    <text evidence="4">The sequence shown here is derived from an EMBL/GenBank/DDBJ whole genome shotgun (WGS) entry which is preliminary data.</text>
</comment>
<name>A0ABQ5N9P7_9CLOT</name>
<dbReference type="InterPro" id="IPR009057">
    <property type="entry name" value="Homeodomain-like_sf"/>
</dbReference>
<dbReference type="InterPro" id="IPR001647">
    <property type="entry name" value="HTH_TetR"/>
</dbReference>
<dbReference type="InterPro" id="IPR039532">
    <property type="entry name" value="TetR_C_Firmicutes"/>
</dbReference>
<evidence type="ECO:0000256" key="1">
    <source>
        <dbReference type="ARBA" id="ARBA00023125"/>
    </source>
</evidence>
<gene>
    <name evidence="4" type="ORF">bsdE14_33340</name>
</gene>
<dbReference type="NCBIfam" id="TIGR02366">
    <property type="entry name" value="DHAK_reg"/>
    <property type="match status" value="1"/>
</dbReference>
<evidence type="ECO:0000259" key="3">
    <source>
        <dbReference type="PROSITE" id="PS50977"/>
    </source>
</evidence>
<keyword evidence="5" id="KW-1185">Reference proteome</keyword>
<accession>A0ABQ5N9P7</accession>
<evidence type="ECO:0000313" key="5">
    <source>
        <dbReference type="Proteomes" id="UP001208567"/>
    </source>
</evidence>
<dbReference type="SUPFAM" id="SSF46689">
    <property type="entry name" value="Homeodomain-like"/>
    <property type="match status" value="1"/>
</dbReference>
<dbReference type="PANTHER" id="PTHR43479">
    <property type="entry name" value="ACREF/ENVCD OPERON REPRESSOR-RELATED"/>
    <property type="match status" value="1"/>
</dbReference>
<keyword evidence="1 2" id="KW-0238">DNA-binding</keyword>
<organism evidence="4 5">
    <name type="scientific">Clostridium omnivorum</name>
    <dbReference type="NCBI Taxonomy" id="1604902"/>
    <lineage>
        <taxon>Bacteria</taxon>
        <taxon>Bacillati</taxon>
        <taxon>Bacillota</taxon>
        <taxon>Clostridia</taxon>
        <taxon>Eubacteriales</taxon>
        <taxon>Clostridiaceae</taxon>
        <taxon>Clostridium</taxon>
    </lineage>
</organism>
<dbReference type="EMBL" id="BRXR01000001">
    <property type="protein sequence ID" value="GLC31924.1"/>
    <property type="molecule type" value="Genomic_DNA"/>
</dbReference>
<evidence type="ECO:0000313" key="4">
    <source>
        <dbReference type="EMBL" id="GLC31924.1"/>
    </source>
</evidence>
<dbReference type="Gene3D" id="1.10.357.10">
    <property type="entry name" value="Tetracycline Repressor, domain 2"/>
    <property type="match status" value="1"/>
</dbReference>
<dbReference type="Pfam" id="PF14278">
    <property type="entry name" value="TetR_C_8"/>
    <property type="match status" value="1"/>
</dbReference>
<dbReference type="PROSITE" id="PS50977">
    <property type="entry name" value="HTH_TETR_2"/>
    <property type="match status" value="1"/>
</dbReference>
<dbReference type="RefSeq" id="WP_264851242.1">
    <property type="nucleotide sequence ID" value="NZ_BRXR01000001.1"/>
</dbReference>
<dbReference type="InterPro" id="IPR012738">
    <property type="entry name" value="Tscrpt_reg_DhaS"/>
</dbReference>
<sequence length="187" mass="21794">MSESLITKKALAESIKQLMETTPLSKISIQMIVDNCGLNRTTFYYHFQDKFDLVNWIYYTEAIESIADYKSYDTWIDGIYRILLYLMNNKAFYINALNTPEQNGFDRYLFKVTHELIKNVLDHVADGLDVSEEDKNFISDFYNHAFVGIALQWAKNGMKESPERIVNILKDIVEGSMLRAVTRHAKR</sequence>
<reference evidence="4 5" key="1">
    <citation type="journal article" date="2024" name="Int. J. Syst. Evol. Microbiol.">
        <title>Clostridium omnivorum sp. nov., isolated from anoxic soil under the treatment of reductive soil disinfestation.</title>
        <authorList>
            <person name="Ueki A."/>
            <person name="Tonouchi A."/>
            <person name="Kaku N."/>
            <person name="Honma S."/>
            <person name="Ueki K."/>
        </authorList>
    </citation>
    <scope>NUCLEOTIDE SEQUENCE [LARGE SCALE GENOMIC DNA]</scope>
    <source>
        <strain evidence="4 5">E14</strain>
    </source>
</reference>
<proteinExistence type="predicted"/>
<dbReference type="PANTHER" id="PTHR43479:SF7">
    <property type="entry name" value="TETR-FAMILY TRANSCRIPTIONAL REGULATOR"/>
    <property type="match status" value="1"/>
</dbReference>
<protein>
    <submittedName>
        <fullName evidence="4">TetR family transcriptional regulator</fullName>
    </submittedName>
</protein>
<feature type="DNA-binding region" description="H-T-H motif" evidence="2">
    <location>
        <begin position="28"/>
        <end position="47"/>
    </location>
</feature>
<dbReference type="Pfam" id="PF00440">
    <property type="entry name" value="TetR_N"/>
    <property type="match status" value="1"/>
</dbReference>